<proteinExistence type="predicted"/>
<evidence type="ECO:0000313" key="6">
    <source>
        <dbReference type="EMBL" id="JAI44311.1"/>
    </source>
</evidence>
<dbReference type="InterPro" id="IPR027038">
    <property type="entry name" value="RanGap"/>
</dbReference>
<evidence type="ECO:0000256" key="4">
    <source>
        <dbReference type="SAM" id="Coils"/>
    </source>
</evidence>
<feature type="compositionally biased region" description="Low complexity" evidence="5">
    <location>
        <begin position="257"/>
        <end position="272"/>
    </location>
</feature>
<dbReference type="GO" id="GO:0031267">
    <property type="term" value="F:small GTPase binding"/>
    <property type="evidence" value="ECO:0007669"/>
    <property type="project" value="TreeGrafter"/>
</dbReference>
<keyword evidence="1" id="KW-0343">GTPase activation</keyword>
<evidence type="ECO:0008006" key="7">
    <source>
        <dbReference type="Google" id="ProtNLM"/>
    </source>
</evidence>
<accession>A0A0K8VZP2</accession>
<reference evidence="6" key="1">
    <citation type="submission" date="2015-06" db="EMBL/GenBank/DDBJ databases">
        <authorList>
            <person name="Hoefler B.C."/>
            <person name="Straight P.D."/>
        </authorList>
    </citation>
    <scope>NUCLEOTIDE SEQUENCE</scope>
</reference>
<dbReference type="GO" id="GO:0005096">
    <property type="term" value="F:GTPase activator activity"/>
    <property type="evidence" value="ECO:0007669"/>
    <property type="project" value="UniProtKB-KW"/>
</dbReference>
<keyword evidence="3" id="KW-0677">Repeat</keyword>
<dbReference type="AlphaFoldDB" id="A0A0K8VZP2"/>
<gene>
    <name evidence="6" type="ORF">c0_g1_i2</name>
</gene>
<feature type="coiled-coil region" evidence="4">
    <location>
        <begin position="350"/>
        <end position="384"/>
    </location>
</feature>
<protein>
    <recommendedName>
        <fullName evidence="7">T-complex-associated testis-expressed protein 1</fullName>
    </recommendedName>
</protein>
<evidence type="ECO:0000256" key="3">
    <source>
        <dbReference type="ARBA" id="ARBA00022737"/>
    </source>
</evidence>
<evidence type="ECO:0000256" key="2">
    <source>
        <dbReference type="ARBA" id="ARBA00022614"/>
    </source>
</evidence>
<sequence>MQKRSLGSQPSLVNQPITVTSNTDNNAGLSETYLRCMQESTVGVFPEDKGAMNAYEVYKSAPESRLMKSEADKRIYADALIHPPGFAPLWYLCGKVLSQMYEPNELIDLVKNDPIIMRSYYETLSLDLPLEKCYYIEDESYWKRYVLTRHNDPGLQVKKIDWKNKGITMKFEKYLQQLSVGYFDEVEMESLADKIKFYVTDLHIERLRSIDERNLLQHVRRDDICSSSGSSTTIPSSNVSAEEQLEAEENEEDTESRSGGSRKSSMRSSETSSNKHVLLSPIISQPLHTIRGLSSVTSVYSTWNYNSRSITSLWYDGDDTEYEDKLIRKEKRAAQCLRRQKRAECKEGKRNAEARAKVEAEADAKAAEEKAAKERLAKRRAARQKKKGDDEMVSVFDMKVEPPEEEGDIIALNALNKDRIRQLQVTMRDPAIADYCHHVDLRLLKYFPYLNTLRIEFNGPPPPAKYEDWHYHVSTRDIERLAEGLRSLGGLQVFRLRNSRLNAHKLFLLTRSLKTIHSLKIVDFSYDNLKDDCGEGLHELFQRTTSIVSLDLTGNELGAESICDLARALGGYDGCCQYLSLAHSTLNTDALNLFCLHIANTDQVRELCLRGAIISQDGIKNCIAQQLIPYHRVLRAIDMSGVIIDTDVACEILKSLRNNYKIRRFDVRGCDLPAELEVDFEILVNRNKFLFSYPAIGDTRISITDIDQSLKKTRNKILLRAIEAVEAKEECLKLRPKLFHRDSEAPSSIFDFHLEQINDEEKEEEEGGAEAELYEKESLSSTTKFHTEDPNKFNKKEIMSRFWYFDIPRGPHPNY</sequence>
<feature type="region of interest" description="Disordered" evidence="5">
    <location>
        <begin position="224"/>
        <end position="277"/>
    </location>
</feature>
<dbReference type="OrthoDB" id="341587at2759"/>
<feature type="region of interest" description="Disordered" evidence="5">
    <location>
        <begin position="1"/>
        <end position="24"/>
    </location>
</feature>
<dbReference type="Gene3D" id="3.80.10.10">
    <property type="entry name" value="Ribonuclease Inhibitor"/>
    <property type="match status" value="1"/>
</dbReference>
<organism evidence="6">
    <name type="scientific">Bactrocera latifrons</name>
    <name type="common">Malaysian fruit fly</name>
    <name type="synonym">Chaetodacus latifrons</name>
    <dbReference type="NCBI Taxonomy" id="174628"/>
    <lineage>
        <taxon>Eukaryota</taxon>
        <taxon>Metazoa</taxon>
        <taxon>Ecdysozoa</taxon>
        <taxon>Arthropoda</taxon>
        <taxon>Hexapoda</taxon>
        <taxon>Insecta</taxon>
        <taxon>Pterygota</taxon>
        <taxon>Neoptera</taxon>
        <taxon>Endopterygota</taxon>
        <taxon>Diptera</taxon>
        <taxon>Brachycera</taxon>
        <taxon>Muscomorpha</taxon>
        <taxon>Tephritoidea</taxon>
        <taxon>Tephritidae</taxon>
        <taxon>Bactrocera</taxon>
        <taxon>Bactrocera</taxon>
    </lineage>
</organism>
<dbReference type="PANTHER" id="PTHR24113:SF12">
    <property type="entry name" value="RAN GTPASE-ACTIVATING PROTEIN 1"/>
    <property type="match status" value="1"/>
</dbReference>
<dbReference type="PANTHER" id="PTHR24113">
    <property type="entry name" value="RAN GTPASE-ACTIVATING PROTEIN 1"/>
    <property type="match status" value="1"/>
</dbReference>
<dbReference type="SUPFAM" id="SSF52047">
    <property type="entry name" value="RNI-like"/>
    <property type="match status" value="1"/>
</dbReference>
<name>A0A0K8VZP2_BACLA</name>
<dbReference type="EMBL" id="GDHF01008003">
    <property type="protein sequence ID" value="JAI44311.1"/>
    <property type="molecule type" value="Transcribed_RNA"/>
</dbReference>
<keyword evidence="2" id="KW-0433">Leucine-rich repeat</keyword>
<dbReference type="GO" id="GO:0048471">
    <property type="term" value="C:perinuclear region of cytoplasm"/>
    <property type="evidence" value="ECO:0007669"/>
    <property type="project" value="TreeGrafter"/>
</dbReference>
<dbReference type="GO" id="GO:0005634">
    <property type="term" value="C:nucleus"/>
    <property type="evidence" value="ECO:0007669"/>
    <property type="project" value="TreeGrafter"/>
</dbReference>
<dbReference type="InterPro" id="IPR032675">
    <property type="entry name" value="LRR_dom_sf"/>
</dbReference>
<dbReference type="GO" id="GO:0006913">
    <property type="term" value="P:nucleocytoplasmic transport"/>
    <property type="evidence" value="ECO:0007669"/>
    <property type="project" value="TreeGrafter"/>
</dbReference>
<dbReference type="GO" id="GO:0005829">
    <property type="term" value="C:cytosol"/>
    <property type="evidence" value="ECO:0007669"/>
    <property type="project" value="TreeGrafter"/>
</dbReference>
<evidence type="ECO:0000256" key="5">
    <source>
        <dbReference type="SAM" id="MobiDB-lite"/>
    </source>
</evidence>
<evidence type="ECO:0000256" key="1">
    <source>
        <dbReference type="ARBA" id="ARBA00022468"/>
    </source>
</evidence>
<feature type="compositionally biased region" description="Acidic residues" evidence="5">
    <location>
        <begin position="243"/>
        <end position="254"/>
    </location>
</feature>
<keyword evidence="4" id="KW-0175">Coiled coil</keyword>
<feature type="compositionally biased region" description="Low complexity" evidence="5">
    <location>
        <begin position="226"/>
        <end position="242"/>
    </location>
</feature>